<evidence type="ECO:0000256" key="4">
    <source>
        <dbReference type="ARBA" id="ARBA00023012"/>
    </source>
</evidence>
<evidence type="ECO:0000256" key="2">
    <source>
        <dbReference type="ARBA" id="ARBA00012438"/>
    </source>
</evidence>
<dbReference type="Proteomes" id="UP000078532">
    <property type="component" value="Unassembled WGS sequence"/>
</dbReference>
<dbReference type="InterPro" id="IPR003594">
    <property type="entry name" value="HATPase_dom"/>
</dbReference>
<name>A0A1B7LHF5_9FIRM</name>
<dbReference type="PRINTS" id="PR00344">
    <property type="entry name" value="BCTRLSENSOR"/>
</dbReference>
<evidence type="ECO:0000259" key="5">
    <source>
        <dbReference type="PROSITE" id="PS50109"/>
    </source>
</evidence>
<dbReference type="SUPFAM" id="SSF55874">
    <property type="entry name" value="ATPase domain of HSP90 chaperone/DNA topoisomerase II/histidine kinase"/>
    <property type="match status" value="1"/>
</dbReference>
<reference evidence="6 7" key="1">
    <citation type="submission" date="2016-04" db="EMBL/GenBank/DDBJ databases">
        <authorList>
            <person name="Evans L.H."/>
            <person name="Alamgir A."/>
            <person name="Owens N."/>
            <person name="Weber N.D."/>
            <person name="Virtaneva K."/>
            <person name="Barbian K."/>
            <person name="Babar A."/>
            <person name="Rosenke K."/>
        </authorList>
    </citation>
    <scope>NUCLEOTIDE SEQUENCE [LARGE SCALE GENOMIC DNA]</scope>
    <source>
        <strain evidence="6 7">LMa1</strain>
    </source>
</reference>
<dbReference type="SMART" id="SM00387">
    <property type="entry name" value="HATPase_c"/>
    <property type="match status" value="1"/>
</dbReference>
<comment type="catalytic activity">
    <reaction evidence="1">
        <text>ATP + protein L-histidine = ADP + protein N-phospho-L-histidine.</text>
        <dbReference type="EC" id="2.7.13.3"/>
    </reaction>
</comment>
<gene>
    <name evidence="6" type="ORF">A6M21_17155</name>
</gene>
<dbReference type="PROSITE" id="PS50109">
    <property type="entry name" value="HIS_KIN"/>
    <property type="match status" value="1"/>
</dbReference>
<evidence type="ECO:0000256" key="1">
    <source>
        <dbReference type="ARBA" id="ARBA00000085"/>
    </source>
</evidence>
<dbReference type="EMBL" id="LYVF01000051">
    <property type="protein sequence ID" value="OAT85724.1"/>
    <property type="molecule type" value="Genomic_DNA"/>
</dbReference>
<dbReference type="GO" id="GO:0000160">
    <property type="term" value="P:phosphorelay signal transduction system"/>
    <property type="evidence" value="ECO:0007669"/>
    <property type="project" value="UniProtKB-KW"/>
</dbReference>
<keyword evidence="3 6" id="KW-0418">Kinase</keyword>
<dbReference type="PANTHER" id="PTHR43065">
    <property type="entry name" value="SENSOR HISTIDINE KINASE"/>
    <property type="match status" value="1"/>
</dbReference>
<keyword evidence="4" id="KW-0902">Two-component regulatory system</keyword>
<dbReference type="Pfam" id="PF02518">
    <property type="entry name" value="HATPase_c"/>
    <property type="match status" value="1"/>
</dbReference>
<dbReference type="GO" id="GO:0004673">
    <property type="term" value="F:protein histidine kinase activity"/>
    <property type="evidence" value="ECO:0007669"/>
    <property type="project" value="UniProtKB-EC"/>
</dbReference>
<organism evidence="6 7">
    <name type="scientific">Desulfotomaculum copahuensis</name>
    <dbReference type="NCBI Taxonomy" id="1838280"/>
    <lineage>
        <taxon>Bacteria</taxon>
        <taxon>Bacillati</taxon>
        <taxon>Bacillota</taxon>
        <taxon>Clostridia</taxon>
        <taxon>Eubacteriales</taxon>
        <taxon>Desulfotomaculaceae</taxon>
        <taxon>Desulfotomaculum</taxon>
    </lineage>
</organism>
<evidence type="ECO:0000313" key="7">
    <source>
        <dbReference type="Proteomes" id="UP000078532"/>
    </source>
</evidence>
<evidence type="ECO:0000256" key="3">
    <source>
        <dbReference type="ARBA" id="ARBA00022777"/>
    </source>
</evidence>
<dbReference type="PANTHER" id="PTHR43065:SF29">
    <property type="entry name" value="SENSOR PROTEIN KINASE FLES"/>
    <property type="match status" value="1"/>
</dbReference>
<comment type="caution">
    <text evidence="6">The sequence shown here is derived from an EMBL/GenBank/DDBJ whole genome shotgun (WGS) entry which is preliminary data.</text>
</comment>
<keyword evidence="3 6" id="KW-0808">Transferase</keyword>
<dbReference type="InterPro" id="IPR036890">
    <property type="entry name" value="HATPase_C_sf"/>
</dbReference>
<dbReference type="Gene3D" id="3.30.565.10">
    <property type="entry name" value="Histidine kinase-like ATPase, C-terminal domain"/>
    <property type="match status" value="1"/>
</dbReference>
<dbReference type="OrthoDB" id="9797586at2"/>
<accession>A0A1B7LHF5</accession>
<dbReference type="STRING" id="1838280.A6M21_17155"/>
<dbReference type="AlphaFoldDB" id="A0A1B7LHF5"/>
<feature type="domain" description="Histidine kinase" evidence="5">
    <location>
        <begin position="1"/>
        <end position="108"/>
    </location>
</feature>
<dbReference type="EC" id="2.7.13.3" evidence="2"/>
<sequence length="193" mass="21598">MEELAEHILDIARNSIEAGATRLTIAVAEDTEENYCCLSVVDNGAGMARELVRRLMDPFFTTKSGKKVKVGLGLPLLKDAVERCGGRMEVHSAPGRGTRVTAEFPYHHLDRAPLGDIAGTIATLLAGNNHLDIFYRYNFNGREMYLDTREIRARLRGVPLDTPEVLIWLRQYLSENEEILHGGEDYEIARRAG</sequence>
<dbReference type="InterPro" id="IPR004358">
    <property type="entry name" value="Sig_transdc_His_kin-like_C"/>
</dbReference>
<proteinExistence type="predicted"/>
<evidence type="ECO:0000313" key="6">
    <source>
        <dbReference type="EMBL" id="OAT85724.1"/>
    </source>
</evidence>
<keyword evidence="7" id="KW-1185">Reference proteome</keyword>
<protein>
    <recommendedName>
        <fullName evidence="2">histidine kinase</fullName>
        <ecNumber evidence="2">2.7.13.3</ecNumber>
    </recommendedName>
</protein>
<dbReference type="RefSeq" id="WP_066666697.1">
    <property type="nucleotide sequence ID" value="NZ_LYVF01000051.1"/>
</dbReference>
<dbReference type="InterPro" id="IPR005467">
    <property type="entry name" value="His_kinase_dom"/>
</dbReference>